<comment type="similarity">
    <text evidence="1">Belongs to the UPF0065 (bug) family.</text>
</comment>
<dbReference type="Pfam" id="PF03401">
    <property type="entry name" value="TctC"/>
    <property type="match status" value="1"/>
</dbReference>
<dbReference type="RefSeq" id="WP_219765367.1">
    <property type="nucleotide sequence ID" value="NZ_JAHYBZ010000009.1"/>
</dbReference>
<feature type="signal peptide" evidence="2">
    <location>
        <begin position="1"/>
        <end position="26"/>
    </location>
</feature>
<protein>
    <submittedName>
        <fullName evidence="3">Tripartite tricarboxylate transporter substrate binding protein</fullName>
    </submittedName>
</protein>
<dbReference type="CDD" id="cd07012">
    <property type="entry name" value="PBP2_Bug_TTT"/>
    <property type="match status" value="1"/>
</dbReference>
<dbReference type="PIRSF" id="PIRSF017082">
    <property type="entry name" value="YflP"/>
    <property type="match status" value="1"/>
</dbReference>
<dbReference type="InterPro" id="IPR042100">
    <property type="entry name" value="Bug_dom1"/>
</dbReference>
<dbReference type="Gene3D" id="3.40.190.150">
    <property type="entry name" value="Bordetella uptake gene, domain 1"/>
    <property type="match status" value="1"/>
</dbReference>
<dbReference type="Proteomes" id="UP001196565">
    <property type="component" value="Unassembled WGS sequence"/>
</dbReference>
<feature type="chain" id="PRO_5045718593" evidence="2">
    <location>
        <begin position="27"/>
        <end position="322"/>
    </location>
</feature>
<keyword evidence="2" id="KW-0732">Signal</keyword>
<dbReference type="Gene3D" id="3.40.190.10">
    <property type="entry name" value="Periplasmic binding protein-like II"/>
    <property type="match status" value="1"/>
</dbReference>
<comment type="caution">
    <text evidence="3">The sequence shown here is derived from an EMBL/GenBank/DDBJ whole genome shotgun (WGS) entry which is preliminary data.</text>
</comment>
<evidence type="ECO:0000313" key="4">
    <source>
        <dbReference type="Proteomes" id="UP001196565"/>
    </source>
</evidence>
<sequence length="322" mass="33785">MTITTPLRRRLLLAAPLLAAPRLALAETWPNRPITMVAPYPPGGTTDLSIRPIVEALSRSLGQPIVVENRAGAGGTIGAQSVVQSRDGHTFLAFPCAVLVIAQHVMRLPFDPATALVPVAMTSIAYNVIAAHPSVPFRDVAGLIAYAKANPGALRFSSAGNGTITQLSGELFADATGIKLEHVPYRGSAPAFTDLLAGRVQLQFDPVALPAVKDGRVLGLATLAEQRNPDVPDLPTLAELGHPNALAVPWYGIAAPNGTPRAVIDRLAGAVGEALRMPAAAIGMAPMGMAPTFEQGEVFANRVTRERETYGALVRRIGMQPA</sequence>
<dbReference type="SUPFAM" id="SSF53850">
    <property type="entry name" value="Periplasmic binding protein-like II"/>
    <property type="match status" value="1"/>
</dbReference>
<accession>A0ABS7AER1</accession>
<keyword evidence="4" id="KW-1185">Reference proteome</keyword>
<proteinExistence type="inferred from homology"/>
<dbReference type="PANTHER" id="PTHR42928:SF5">
    <property type="entry name" value="BLR1237 PROTEIN"/>
    <property type="match status" value="1"/>
</dbReference>
<dbReference type="EMBL" id="JAHYBZ010000009">
    <property type="protein sequence ID" value="MBW6400795.1"/>
    <property type="molecule type" value="Genomic_DNA"/>
</dbReference>
<evidence type="ECO:0000313" key="3">
    <source>
        <dbReference type="EMBL" id="MBW6400795.1"/>
    </source>
</evidence>
<evidence type="ECO:0000256" key="2">
    <source>
        <dbReference type="SAM" id="SignalP"/>
    </source>
</evidence>
<reference evidence="3 4" key="1">
    <citation type="submission" date="2021-07" db="EMBL/GenBank/DDBJ databases">
        <authorList>
            <person name="So Y."/>
        </authorList>
    </citation>
    <scope>NUCLEOTIDE SEQUENCE [LARGE SCALE GENOMIC DNA]</scope>
    <source>
        <strain evidence="3 4">HJA6</strain>
    </source>
</reference>
<organism evidence="3 4">
    <name type="scientific">Roseomonas alba</name>
    <dbReference type="NCBI Taxonomy" id="2846776"/>
    <lineage>
        <taxon>Bacteria</taxon>
        <taxon>Pseudomonadati</taxon>
        <taxon>Pseudomonadota</taxon>
        <taxon>Alphaproteobacteria</taxon>
        <taxon>Acetobacterales</taxon>
        <taxon>Roseomonadaceae</taxon>
        <taxon>Roseomonas</taxon>
    </lineage>
</organism>
<dbReference type="PANTHER" id="PTHR42928">
    <property type="entry name" value="TRICARBOXYLATE-BINDING PROTEIN"/>
    <property type="match status" value="1"/>
</dbReference>
<gene>
    <name evidence="3" type="ORF">KPL78_23240</name>
</gene>
<dbReference type="InterPro" id="IPR005064">
    <property type="entry name" value="BUG"/>
</dbReference>
<evidence type="ECO:0000256" key="1">
    <source>
        <dbReference type="ARBA" id="ARBA00006987"/>
    </source>
</evidence>
<name>A0ABS7AER1_9PROT</name>